<dbReference type="AlphaFoldDB" id="M8CTP3"/>
<dbReference type="Pfam" id="PF20235">
    <property type="entry name" value="PIR2-like_helical"/>
    <property type="match status" value="2"/>
</dbReference>
<evidence type="ECO:0000256" key="1">
    <source>
        <dbReference type="SAM" id="MobiDB-lite"/>
    </source>
</evidence>
<dbReference type="PANTHER" id="PTHR33120">
    <property type="entry name" value="EXPRESSED PROTEIN-RELATED"/>
    <property type="match status" value="1"/>
</dbReference>
<proteinExistence type="predicted"/>
<feature type="domain" description="DUF3615" evidence="2">
    <location>
        <begin position="561"/>
        <end position="661"/>
    </location>
</feature>
<reference evidence="4" key="1">
    <citation type="submission" date="2015-06" db="UniProtKB">
        <authorList>
            <consortium name="EnsemblPlants"/>
        </authorList>
    </citation>
    <scope>IDENTIFICATION</scope>
</reference>
<evidence type="ECO:0000259" key="3">
    <source>
        <dbReference type="Pfam" id="PF20235"/>
    </source>
</evidence>
<dbReference type="PANTHER" id="PTHR33120:SF59">
    <property type="entry name" value="EXPRESSED PROTEIN"/>
    <property type="match status" value="1"/>
</dbReference>
<feature type="domain" description="PIR2-like helical" evidence="3">
    <location>
        <begin position="103"/>
        <end position="238"/>
    </location>
</feature>
<evidence type="ECO:0000313" key="4">
    <source>
        <dbReference type="EnsemblPlants" id="EMT27146"/>
    </source>
</evidence>
<dbReference type="ExpressionAtlas" id="M8CTP3">
    <property type="expression patterns" value="baseline"/>
</dbReference>
<feature type="compositionally biased region" description="Basic and acidic residues" evidence="1">
    <location>
        <begin position="12"/>
        <end position="28"/>
    </location>
</feature>
<dbReference type="Pfam" id="PF12274">
    <property type="entry name" value="DUF3615"/>
    <property type="match status" value="1"/>
</dbReference>
<feature type="region of interest" description="Disordered" evidence="1">
    <location>
        <begin position="1"/>
        <end position="65"/>
    </location>
</feature>
<sequence>MAANASGFAGHGEGRTRLRATHGDERAQLRTPPCSGGCVRDREARRRGHRNPNESGSTTLAGEESKSLVRPHVWQACPPHRRRLRRNVTPETVKEDILLLLDDIHGFYKAALDRLPVRRTPALAPCLLKAGVCFGFLDPVSNIILNTIAYSQRMPSTESQEGATRKLIFSKISTDTQDRRIFRILLPRHMANAMTIARLSLEGLVSFLLFHFRYLAETEALRYLRLARADLLAAVHLINRDRDKSCLASSIAKIHNRPAFDISSPTSKIALECAAASARHPEPAILVNASLSVVSRLSKVSNLLQVEIGVTVTFRYTESLKLLLLDKIHLLYLEALSKLPRDSLRKHHHCNLLRAGYCYGLMEPVSNIIFNTIWYDSVISTQHEYALDFEVDMICTNALMRIECCSLYGLIAFLRRLFRHLTEHDAIWFLLKSNADVWSAIDIAEQHGHHMSDVYLNAFREAAVNSWHPHPKALEKFILEALNMNSTELSLMLTHAVKNCRFEGLTMSLSPKSSPTKSDEQVQQLDKLASSSEFLSENQKMFISEIQKKFKADQNFYVRKVKAALKSYSQKQGVHYELHVICGVNPRAVKGGTADLFKKKGKFEYSHINFWATREGSNSAATDPVLFFAECSNDDEDDKETPPLKVRCFHCEFLVKKIVHPYHESYYGCYDDFVGMARGEHSICNEEIISACDFHADMMCTLKEDWIFFDPNMDAMIARANPIKNWATEMLKWKNRIF</sequence>
<accession>M8CTP3</accession>
<protein>
    <submittedName>
        <fullName evidence="4">Uncharacterized protein</fullName>
    </submittedName>
</protein>
<dbReference type="InterPro" id="IPR022059">
    <property type="entry name" value="DUF3615"/>
</dbReference>
<name>M8CTP3_AEGTA</name>
<organism evidence="4">
    <name type="scientific">Aegilops tauschii</name>
    <name type="common">Tausch's goatgrass</name>
    <name type="synonym">Aegilops squarrosa</name>
    <dbReference type="NCBI Taxonomy" id="37682"/>
    <lineage>
        <taxon>Eukaryota</taxon>
        <taxon>Viridiplantae</taxon>
        <taxon>Streptophyta</taxon>
        <taxon>Embryophyta</taxon>
        <taxon>Tracheophyta</taxon>
        <taxon>Spermatophyta</taxon>
        <taxon>Magnoliopsida</taxon>
        <taxon>Liliopsida</taxon>
        <taxon>Poales</taxon>
        <taxon>Poaceae</taxon>
        <taxon>BOP clade</taxon>
        <taxon>Pooideae</taxon>
        <taxon>Triticodae</taxon>
        <taxon>Triticeae</taxon>
        <taxon>Triticinae</taxon>
        <taxon>Aegilops</taxon>
    </lineage>
</organism>
<dbReference type="EnsemblPlants" id="EMT27146">
    <property type="protein sequence ID" value="EMT27146"/>
    <property type="gene ID" value="F775_21078"/>
</dbReference>
<evidence type="ECO:0000259" key="2">
    <source>
        <dbReference type="Pfam" id="PF12274"/>
    </source>
</evidence>
<feature type="domain" description="PIR2-like helical" evidence="3">
    <location>
        <begin position="326"/>
        <end position="443"/>
    </location>
</feature>
<dbReference type="InterPro" id="IPR046527">
    <property type="entry name" value="PIR2-like_helical"/>
</dbReference>